<reference evidence="1" key="1">
    <citation type="journal article" date="2021" name="New Phytol.">
        <title>Evolutionary innovations through gain and loss of genes in the ectomycorrhizal Boletales.</title>
        <authorList>
            <person name="Wu G."/>
            <person name="Miyauchi S."/>
            <person name="Morin E."/>
            <person name="Kuo A."/>
            <person name="Drula E."/>
            <person name="Varga T."/>
            <person name="Kohler A."/>
            <person name="Feng B."/>
            <person name="Cao Y."/>
            <person name="Lipzen A."/>
            <person name="Daum C."/>
            <person name="Hundley H."/>
            <person name="Pangilinan J."/>
            <person name="Johnson J."/>
            <person name="Barry K."/>
            <person name="LaButti K."/>
            <person name="Ng V."/>
            <person name="Ahrendt S."/>
            <person name="Min B."/>
            <person name="Choi I.G."/>
            <person name="Park H."/>
            <person name="Plett J.M."/>
            <person name="Magnuson J."/>
            <person name="Spatafora J.W."/>
            <person name="Nagy L.G."/>
            <person name="Henrissat B."/>
            <person name="Grigoriev I.V."/>
            <person name="Yang Z.L."/>
            <person name="Xu J."/>
            <person name="Martin F.M."/>
        </authorList>
    </citation>
    <scope>NUCLEOTIDE SEQUENCE</scope>
    <source>
        <strain evidence="1">ATCC 28755</strain>
    </source>
</reference>
<name>A0ACB7ZX28_9AGAM</name>
<proteinExistence type="predicted"/>
<organism evidence="1 2">
    <name type="scientific">Hygrophoropsis aurantiaca</name>
    <dbReference type="NCBI Taxonomy" id="72124"/>
    <lineage>
        <taxon>Eukaryota</taxon>
        <taxon>Fungi</taxon>
        <taxon>Dikarya</taxon>
        <taxon>Basidiomycota</taxon>
        <taxon>Agaricomycotina</taxon>
        <taxon>Agaricomycetes</taxon>
        <taxon>Agaricomycetidae</taxon>
        <taxon>Boletales</taxon>
        <taxon>Coniophorineae</taxon>
        <taxon>Hygrophoropsidaceae</taxon>
        <taxon>Hygrophoropsis</taxon>
    </lineage>
</organism>
<evidence type="ECO:0000313" key="2">
    <source>
        <dbReference type="Proteomes" id="UP000790377"/>
    </source>
</evidence>
<sequence length="182" mass="20811">MFQNTSWITFIVSILHLAASLRTSNTSWSQEILLNLKTFVFPLAMADPEAIQLLQAIQTTYYFAAAGGALVAYDQVLTFSQEIDLVWNRNWSFMTILYLIARYSGSLSMVGLAAWYMCIDWTYSVIVNMYLAVSWAENIFLLAMQAILVIRVYALFNQSKKVLIFLATFATRILHIHGPHHR</sequence>
<comment type="caution">
    <text evidence="1">The sequence shown here is derived from an EMBL/GenBank/DDBJ whole genome shotgun (WGS) entry which is preliminary data.</text>
</comment>
<keyword evidence="2" id="KW-1185">Reference proteome</keyword>
<evidence type="ECO:0000313" key="1">
    <source>
        <dbReference type="EMBL" id="KAH7905585.1"/>
    </source>
</evidence>
<dbReference type="Proteomes" id="UP000790377">
    <property type="component" value="Unassembled WGS sequence"/>
</dbReference>
<accession>A0ACB7ZX28</accession>
<dbReference type="EMBL" id="MU268160">
    <property type="protein sequence ID" value="KAH7905585.1"/>
    <property type="molecule type" value="Genomic_DNA"/>
</dbReference>
<protein>
    <submittedName>
        <fullName evidence="1">Uncharacterized protein</fullName>
    </submittedName>
</protein>
<gene>
    <name evidence="1" type="ORF">BJ138DRAFT_746422</name>
</gene>